<sequence length="153" mass="17481">MVIGLLFSAARSRKAKAAHPQLSMDEMNQTLQRFVLQIKQETEEEQRKVKRVLIQQREELEEAKERLAAAEKELAALRQAGNRAPAAKPQESQPEERADMLAMRERYRRVFELHEEGLSPDEIAKRLGAGRGEIDLILSLASPRERGMAHEQN</sequence>
<reference evidence="3" key="2">
    <citation type="submission" date="2021-04" db="EMBL/GenBank/DDBJ databases">
        <title>Brevibacillus composti FJAT-54423, complete genome.</title>
        <authorList>
            <person name="Tang R."/>
        </authorList>
    </citation>
    <scope>NUCLEOTIDE SEQUENCE</scope>
    <source>
        <strain evidence="3">FJAT-54424</strain>
    </source>
</reference>
<keyword evidence="5" id="KW-1185">Reference proteome</keyword>
<evidence type="ECO:0000313" key="4">
    <source>
        <dbReference type="Proteomes" id="UP000595847"/>
    </source>
</evidence>
<evidence type="ECO:0000256" key="1">
    <source>
        <dbReference type="SAM" id="Coils"/>
    </source>
</evidence>
<organism evidence="2 4">
    <name type="scientific">Brevibacillus composti</name>
    <dbReference type="NCBI Taxonomy" id="2796470"/>
    <lineage>
        <taxon>Bacteria</taxon>
        <taxon>Bacillati</taxon>
        <taxon>Bacillota</taxon>
        <taxon>Bacilli</taxon>
        <taxon>Bacillales</taxon>
        <taxon>Paenibacillaceae</taxon>
        <taxon>Brevibacillus</taxon>
    </lineage>
</organism>
<reference evidence="2 4" key="1">
    <citation type="submission" date="2020-12" db="EMBL/GenBank/DDBJ databases">
        <title>strain FJAT-54423T represents a novel species of the genus Brevibacillus.</title>
        <authorList>
            <person name="Tang R."/>
        </authorList>
    </citation>
    <scope>NUCLEOTIDE SEQUENCE [LARGE SCALE GENOMIC DNA]</scope>
    <source>
        <strain evidence="2 4">FJAT-54423</strain>
    </source>
</reference>
<dbReference type="Pfam" id="PF19610">
    <property type="entry name" value="DUF6115"/>
    <property type="match status" value="1"/>
</dbReference>
<feature type="coiled-coil region" evidence="1">
    <location>
        <begin position="24"/>
        <end position="80"/>
    </location>
</feature>
<dbReference type="EMBL" id="CP066308">
    <property type="protein sequence ID" value="QQE76565.1"/>
    <property type="molecule type" value="Genomic_DNA"/>
</dbReference>
<dbReference type="Proteomes" id="UP000677234">
    <property type="component" value="Chromosome"/>
</dbReference>
<dbReference type="AlphaFoldDB" id="A0A7T5EPX2"/>
<dbReference type="Proteomes" id="UP000595847">
    <property type="component" value="Chromosome"/>
</dbReference>
<accession>A0A7T5EPX2</accession>
<gene>
    <name evidence="2" type="ORF">JD108_09975</name>
    <name evidence="3" type="ORF">KDJ56_09670</name>
</gene>
<name>A0A7T5EPX2_9BACL</name>
<protein>
    <submittedName>
        <fullName evidence="2">RNA polymerase subunit sigma-70</fullName>
    </submittedName>
</protein>
<dbReference type="KEGG" id="bcop:JD108_09975"/>
<keyword evidence="1" id="KW-0175">Coiled coil</keyword>
<evidence type="ECO:0000313" key="5">
    <source>
        <dbReference type="Proteomes" id="UP000677234"/>
    </source>
</evidence>
<dbReference type="EMBL" id="CP073708">
    <property type="protein sequence ID" value="QUO43638.1"/>
    <property type="molecule type" value="Genomic_DNA"/>
</dbReference>
<proteinExistence type="predicted"/>
<evidence type="ECO:0000313" key="3">
    <source>
        <dbReference type="EMBL" id="QUO43638.1"/>
    </source>
</evidence>
<evidence type="ECO:0000313" key="2">
    <source>
        <dbReference type="EMBL" id="QQE76565.1"/>
    </source>
</evidence>
<dbReference type="InterPro" id="IPR046118">
    <property type="entry name" value="DUF6115"/>
</dbReference>